<dbReference type="EMBL" id="CP012898">
    <property type="protein sequence ID" value="ALJ06325.1"/>
    <property type="molecule type" value="Genomic_DNA"/>
</dbReference>
<name>A0A0P0DE52_9FLAO</name>
<evidence type="ECO:0000259" key="2">
    <source>
        <dbReference type="Pfam" id="PF18962"/>
    </source>
</evidence>
<evidence type="ECO:0000313" key="3">
    <source>
        <dbReference type="EMBL" id="ALJ06325.1"/>
    </source>
</evidence>
<evidence type="ECO:0000256" key="1">
    <source>
        <dbReference type="ARBA" id="ARBA00022729"/>
    </source>
</evidence>
<dbReference type="STRING" id="1736674.APS56_14790"/>
<accession>A0A0P0DE52</accession>
<dbReference type="Proteomes" id="UP000057981">
    <property type="component" value="Chromosome"/>
</dbReference>
<dbReference type="InterPro" id="IPR026444">
    <property type="entry name" value="Secre_tail"/>
</dbReference>
<dbReference type="AlphaFoldDB" id="A0A0P0DE52"/>
<sequence length="93" mass="10516">MGLDNIYFSVSTLNTEIYNVKKNSILLSPNPSSDFIKISNLTKKEDYKIYNIIGAEIKKGPISNNQKLDISKLSKGIYVIKFENGNALKFIKK</sequence>
<organism evidence="3 4">
    <name type="scientific">Pseudalgibacter alginicilyticus</name>
    <dbReference type="NCBI Taxonomy" id="1736674"/>
    <lineage>
        <taxon>Bacteria</taxon>
        <taxon>Pseudomonadati</taxon>
        <taxon>Bacteroidota</taxon>
        <taxon>Flavobacteriia</taxon>
        <taxon>Flavobacteriales</taxon>
        <taxon>Flavobacteriaceae</taxon>
        <taxon>Pseudalgibacter</taxon>
    </lineage>
</organism>
<dbReference type="Pfam" id="PF18962">
    <property type="entry name" value="Por_Secre_tail"/>
    <property type="match status" value="1"/>
</dbReference>
<feature type="domain" description="Secretion system C-terminal sorting" evidence="2">
    <location>
        <begin position="29"/>
        <end position="90"/>
    </location>
</feature>
<gene>
    <name evidence="3" type="ORF">APS56_14790</name>
</gene>
<evidence type="ECO:0000313" key="4">
    <source>
        <dbReference type="Proteomes" id="UP000057981"/>
    </source>
</evidence>
<reference evidence="3 4" key="1">
    <citation type="submission" date="2015-10" db="EMBL/GenBank/DDBJ databases">
        <authorList>
            <person name="Gilbert D.G."/>
        </authorList>
    </citation>
    <scope>NUCLEOTIDE SEQUENCE [LARGE SCALE GENOMIC DNA]</scope>
    <source>
        <strain evidence="4">HZ-22</strain>
    </source>
</reference>
<protein>
    <recommendedName>
        <fullName evidence="2">Secretion system C-terminal sorting domain-containing protein</fullName>
    </recommendedName>
</protein>
<dbReference type="NCBIfam" id="TIGR04183">
    <property type="entry name" value="Por_Secre_tail"/>
    <property type="match status" value="1"/>
</dbReference>
<dbReference type="KEGG" id="ahz:APS56_14790"/>
<keyword evidence="4" id="KW-1185">Reference proteome</keyword>
<keyword evidence="1" id="KW-0732">Signal</keyword>
<proteinExistence type="predicted"/>